<dbReference type="EMBL" id="CAJVCH010386858">
    <property type="protein sequence ID" value="CAG7817152.1"/>
    <property type="molecule type" value="Genomic_DNA"/>
</dbReference>
<sequence length="196" mass="21781">MYVIQRIFFGIDDEHKCVRVSVVHSGTLKEFALIPINTKILSIEPLDQDDPSVAPYSVFIIGENNIFEVCLRKAPIETCVDLLLKETNNVMLDVVCSALNVAKSSVCVVAGDTRAEEGKFAKAILYYKIAGLNYMKIMAKFGSRGHIPAMLCFHDLMDQEQKNKLSGNNQDRQAMANLALAGRVEQYLRHGKSVGD</sequence>
<gene>
    <name evidence="1" type="ORF">AFUS01_LOCUS27733</name>
</gene>
<accession>A0A8J2PBW3</accession>
<proteinExistence type="predicted"/>
<keyword evidence="2" id="KW-1185">Reference proteome</keyword>
<evidence type="ECO:0000313" key="1">
    <source>
        <dbReference type="EMBL" id="CAG7817152.1"/>
    </source>
</evidence>
<comment type="caution">
    <text evidence="1">The sequence shown here is derived from an EMBL/GenBank/DDBJ whole genome shotgun (WGS) entry which is preliminary data.</text>
</comment>
<reference evidence="1" key="1">
    <citation type="submission" date="2021-06" db="EMBL/GenBank/DDBJ databases">
        <authorList>
            <person name="Hodson N. C."/>
            <person name="Mongue J. A."/>
            <person name="Jaron S. K."/>
        </authorList>
    </citation>
    <scope>NUCLEOTIDE SEQUENCE</scope>
</reference>
<name>A0A8J2PBW3_9HEXA</name>
<dbReference type="AlphaFoldDB" id="A0A8J2PBW3"/>
<organism evidence="1 2">
    <name type="scientific">Allacma fusca</name>
    <dbReference type="NCBI Taxonomy" id="39272"/>
    <lineage>
        <taxon>Eukaryota</taxon>
        <taxon>Metazoa</taxon>
        <taxon>Ecdysozoa</taxon>
        <taxon>Arthropoda</taxon>
        <taxon>Hexapoda</taxon>
        <taxon>Collembola</taxon>
        <taxon>Symphypleona</taxon>
        <taxon>Sminthuridae</taxon>
        <taxon>Allacma</taxon>
    </lineage>
</organism>
<evidence type="ECO:0000313" key="2">
    <source>
        <dbReference type="Proteomes" id="UP000708208"/>
    </source>
</evidence>
<feature type="non-terminal residue" evidence="1">
    <location>
        <position position="1"/>
    </location>
</feature>
<dbReference type="Proteomes" id="UP000708208">
    <property type="component" value="Unassembled WGS sequence"/>
</dbReference>
<protein>
    <submittedName>
        <fullName evidence="1">Uncharacterized protein</fullName>
    </submittedName>
</protein>